<gene>
    <name evidence="1" type="ORF">QAD02_000771</name>
</gene>
<keyword evidence="2" id="KW-1185">Reference proteome</keyword>
<reference evidence="1" key="1">
    <citation type="submission" date="2023-04" db="EMBL/GenBank/DDBJ databases">
        <title>A chromosome-level genome assembly of the parasitoid wasp Eretmocerus hayati.</title>
        <authorList>
            <person name="Zhong Y."/>
            <person name="Liu S."/>
            <person name="Liu Y."/>
        </authorList>
    </citation>
    <scope>NUCLEOTIDE SEQUENCE</scope>
    <source>
        <strain evidence="1">ZJU_SS_LIU_2023</strain>
    </source>
</reference>
<dbReference type="EMBL" id="CM056743">
    <property type="protein sequence ID" value="KAJ8669512.1"/>
    <property type="molecule type" value="Genomic_DNA"/>
</dbReference>
<comment type="caution">
    <text evidence="1">The sequence shown here is derived from an EMBL/GenBank/DDBJ whole genome shotgun (WGS) entry which is preliminary data.</text>
</comment>
<evidence type="ECO:0000313" key="2">
    <source>
        <dbReference type="Proteomes" id="UP001239111"/>
    </source>
</evidence>
<protein>
    <submittedName>
        <fullName evidence="1">Uncharacterized protein</fullName>
    </submittedName>
</protein>
<dbReference type="Proteomes" id="UP001239111">
    <property type="component" value="Chromosome 3"/>
</dbReference>
<name>A0ACC2NEC6_9HYME</name>
<sequence length="251" mass="29515">MQSHLFDLVDLVPKDKHKLTRSDLKPNDEMNFKSVLKLCSDRTIAALKKYIPRSEGTQIYLTCLYYILISFLGKDIGIEERVYKLFFALDYLRLWRTWILSNPVHKVEDNFITHNTYTCIELNAHCMLQTIFHCIEVGSFDTFLPWLIGSQSCESFFRVLRTQVSAQNLRVNCTVKEGTEKLSKVQLQQDILNFDFKQENMDIRFPRNRFLHPSFETKGFRNSKDPRFANQEQSITLTLLRNTLDRAKNDA</sequence>
<organism evidence="1 2">
    <name type="scientific">Eretmocerus hayati</name>
    <dbReference type="NCBI Taxonomy" id="131215"/>
    <lineage>
        <taxon>Eukaryota</taxon>
        <taxon>Metazoa</taxon>
        <taxon>Ecdysozoa</taxon>
        <taxon>Arthropoda</taxon>
        <taxon>Hexapoda</taxon>
        <taxon>Insecta</taxon>
        <taxon>Pterygota</taxon>
        <taxon>Neoptera</taxon>
        <taxon>Endopterygota</taxon>
        <taxon>Hymenoptera</taxon>
        <taxon>Apocrita</taxon>
        <taxon>Proctotrupomorpha</taxon>
        <taxon>Chalcidoidea</taxon>
        <taxon>Aphelinidae</taxon>
        <taxon>Aphelininae</taxon>
        <taxon>Eretmocerus</taxon>
    </lineage>
</organism>
<evidence type="ECO:0000313" key="1">
    <source>
        <dbReference type="EMBL" id="KAJ8669512.1"/>
    </source>
</evidence>
<accession>A0ACC2NEC6</accession>
<proteinExistence type="predicted"/>